<dbReference type="GO" id="GO:0003824">
    <property type="term" value="F:catalytic activity"/>
    <property type="evidence" value="ECO:0007669"/>
    <property type="project" value="InterPro"/>
</dbReference>
<sequence>MINAMFTSLNLDSIKSDVDMATNTENSLNKNQPTKHQCTGCECSKLSPDLEGLKLDLVVLESKLNHKIQAVENQILRMNDCRPKEPKNHANLENMLTTSTPISSGGTNKTKEVSNSNPHINPVVVRTANDACFTPIKVPDNTETFMAIDQSCEKTSHHDLVPLPKSINHSQEELTLTKVVFPVRNNSEQSKIGELSHTGSRTNPIQKEQSCHYNVPGRQSCSSYLHDRGQQFRSIPVRITHRPLPVNPEKVNKHRRAYRSQVFRHRHQTDWLRHLELVRKVIRSVRNKTMIIKDFVVDKDTDILALTETWLPPSGNDLIIGDLCPTGYSFPHTPRHGSIGGGVGLLFKESLNIKRNVQEVFRSFEYLDSSFLNFLHIRIIVVYRPPPSSANSLTSTLFFEEFSSFLEGIIVSPGQLLIAGDFNFHLDNPNDPLTKRFVDLLASFDLKQYISGSTHASGHTLDLIITRSEENIVNHYNIFDPLISDHSVVHLQLLIRKPKFVKKHLLLRNLRAVNIHKFKTDVLNSFLLKNFTTMDLVSLVNEYDCLHTILDNHAPIKSREITLRPKAPWYTNEINDKKRIRRQLERKWHKTRTNADWNRYKQQYYAVNKLIDYSKSAYYTDLINNGSSDQKTLFKTVSNLLHTNTIIRYPSSPDPMSLANSFSDFFTQKIVKIRGDIEDELLSKNIENPIPDVDSCPYEFHTFREVGKDEVLHLIQRIATKSCSLDPLPVVMLNHCFKDILPVVARIINLSLESGTMPDSLKIAVVQPLLKKYNLSYEEFCSFRPISNLKFVSKSIGKAVAVQLTDYLTENHLHEKFQSAYKPCHSTETALLRVQNDILQALDNGDSVILVLLDLSAAFDTVDHLMLLTRLSKRFGIRGRVLDWLTSYLTSRKLFIRVEGTDSLLSDLDCGVPQGSVLGPLLYSLYTAPLADVARRHNLRFHFFSDDGQLYIAFKTNDRDDLISSKIRMEKFLTFLTLVLRLDFVLL</sequence>
<dbReference type="PANTHER" id="PTHR46670">
    <property type="entry name" value="ENDO/EXONUCLEASE/PHOSPHATASE DOMAIN-CONTAINING PROTEIN"/>
    <property type="match status" value="1"/>
</dbReference>
<organism evidence="1 2">
    <name type="scientific">Paramuricea clavata</name>
    <name type="common">Red gorgonian</name>
    <name type="synonym">Violescent sea-whip</name>
    <dbReference type="NCBI Taxonomy" id="317549"/>
    <lineage>
        <taxon>Eukaryota</taxon>
        <taxon>Metazoa</taxon>
        <taxon>Cnidaria</taxon>
        <taxon>Anthozoa</taxon>
        <taxon>Octocorallia</taxon>
        <taxon>Malacalcyonacea</taxon>
        <taxon>Plexauridae</taxon>
        <taxon>Paramuricea</taxon>
    </lineage>
</organism>
<dbReference type="InterPro" id="IPR043502">
    <property type="entry name" value="DNA/RNA_pol_sf"/>
</dbReference>
<dbReference type="Pfam" id="PF03372">
    <property type="entry name" value="Exo_endo_phos"/>
    <property type="match status" value="1"/>
</dbReference>
<dbReference type="InterPro" id="IPR005135">
    <property type="entry name" value="Endo/exonuclease/phosphatase"/>
</dbReference>
<evidence type="ECO:0000313" key="2">
    <source>
        <dbReference type="Proteomes" id="UP001152795"/>
    </source>
</evidence>
<proteinExistence type="predicted"/>
<protein>
    <submittedName>
        <fullName evidence="1">Uncharacterized protein</fullName>
    </submittedName>
</protein>
<dbReference type="PROSITE" id="PS50878">
    <property type="entry name" value="RT_POL"/>
    <property type="match status" value="1"/>
</dbReference>
<dbReference type="Proteomes" id="UP001152795">
    <property type="component" value="Unassembled WGS sequence"/>
</dbReference>
<reference evidence="1" key="1">
    <citation type="submission" date="2020-04" db="EMBL/GenBank/DDBJ databases">
        <authorList>
            <person name="Alioto T."/>
            <person name="Alioto T."/>
            <person name="Gomez Garrido J."/>
        </authorList>
    </citation>
    <scope>NUCLEOTIDE SEQUENCE</scope>
    <source>
        <strain evidence="1">A484AB</strain>
    </source>
</reference>
<dbReference type="SUPFAM" id="SSF56219">
    <property type="entry name" value="DNase I-like"/>
    <property type="match status" value="1"/>
</dbReference>
<keyword evidence="2" id="KW-1185">Reference proteome</keyword>
<gene>
    <name evidence="1" type="ORF">PACLA_8A032661</name>
</gene>
<dbReference type="Gene3D" id="3.60.10.10">
    <property type="entry name" value="Endonuclease/exonuclease/phosphatase"/>
    <property type="match status" value="1"/>
</dbReference>
<dbReference type="Pfam" id="PF00078">
    <property type="entry name" value="RVT_1"/>
    <property type="match status" value="1"/>
</dbReference>
<dbReference type="SUPFAM" id="SSF56672">
    <property type="entry name" value="DNA/RNA polymerases"/>
    <property type="match status" value="1"/>
</dbReference>
<dbReference type="PANTHER" id="PTHR46670:SF3">
    <property type="entry name" value="ENDONUCLEASE_EXONUCLEASE_PHOSPHATASE DOMAIN-CONTAINING PROTEIN"/>
    <property type="match status" value="1"/>
</dbReference>
<dbReference type="InterPro" id="IPR036691">
    <property type="entry name" value="Endo/exonu/phosph_ase_sf"/>
</dbReference>
<dbReference type="OrthoDB" id="2435398at2759"/>
<comment type="caution">
    <text evidence="1">The sequence shown here is derived from an EMBL/GenBank/DDBJ whole genome shotgun (WGS) entry which is preliminary data.</text>
</comment>
<dbReference type="AlphaFoldDB" id="A0A6S7FRG3"/>
<evidence type="ECO:0000313" key="1">
    <source>
        <dbReference type="EMBL" id="CAB3980267.1"/>
    </source>
</evidence>
<accession>A0A6S7FRG3</accession>
<dbReference type="InterPro" id="IPR000477">
    <property type="entry name" value="RT_dom"/>
</dbReference>
<dbReference type="EMBL" id="CACRXK020000274">
    <property type="protein sequence ID" value="CAB3980267.1"/>
    <property type="molecule type" value="Genomic_DNA"/>
</dbReference>
<name>A0A6S7FRG3_PARCT</name>